<feature type="compositionally biased region" description="Acidic residues" evidence="1">
    <location>
        <begin position="793"/>
        <end position="807"/>
    </location>
</feature>
<comment type="caution">
    <text evidence="2">The sequence shown here is derived from an EMBL/GenBank/DDBJ whole genome shotgun (WGS) entry which is preliminary data.</text>
</comment>
<protein>
    <recommendedName>
        <fullName evidence="4">Reverse transcriptase domain-containing protein</fullName>
    </recommendedName>
</protein>
<feature type="region of interest" description="Disordered" evidence="1">
    <location>
        <begin position="847"/>
        <end position="877"/>
    </location>
</feature>
<reference evidence="2 3" key="1">
    <citation type="submission" date="2016-02" db="EMBL/GenBank/DDBJ databases">
        <title>Genome analysis of coral dinoflagellate symbionts highlights evolutionary adaptations to a symbiotic lifestyle.</title>
        <authorList>
            <person name="Aranda M."/>
            <person name="Li Y."/>
            <person name="Liew Y.J."/>
            <person name="Baumgarten S."/>
            <person name="Simakov O."/>
            <person name="Wilson M."/>
            <person name="Piel J."/>
            <person name="Ashoor H."/>
            <person name="Bougouffa S."/>
            <person name="Bajic V.B."/>
            <person name="Ryu T."/>
            <person name="Ravasi T."/>
            <person name="Bayer T."/>
            <person name="Micklem G."/>
            <person name="Kim H."/>
            <person name="Bhak J."/>
            <person name="Lajeunesse T.C."/>
            <person name="Voolstra C.R."/>
        </authorList>
    </citation>
    <scope>NUCLEOTIDE SEQUENCE [LARGE SCALE GENOMIC DNA]</scope>
    <source>
        <strain evidence="2 3">CCMP2467</strain>
    </source>
</reference>
<evidence type="ECO:0000313" key="3">
    <source>
        <dbReference type="Proteomes" id="UP000186817"/>
    </source>
</evidence>
<dbReference type="PANTHER" id="PTHR19446">
    <property type="entry name" value="REVERSE TRANSCRIPTASES"/>
    <property type="match status" value="1"/>
</dbReference>
<sequence length="1075" mass="116081">MVRRCIITLQGQLSRNAWEQVQGHAEAADVFLQREVGRPEEASFVAEVSRAFEQRQVKTLGKLREAAEANEAQAQVQASRASQKQYKAWLNAGVAKGMRPLFRSLAKAENVFTRPFQDTAVEERAKLRRQQWVKVWGEAGSEYKPGKVLEAKAKQNPLPPIEGAEIERIANRVADKAGGLDGLTYASLRHLPSQAYQKLASVLNASEESLTAPIQWQQQQVCMLAKKPTIERPIYLTSITYRLWCFARRGPVQQWIQQTQNSTAWDKATPGNTCLQIAVNRLLKGEVSRCNKKHMIAILIDLETFYDCVDLQLLADRLCEAHFPPVVGALALQAYAGERHIVSEDLLSEGIKPQKGIPAGCPLAITMARVFLAPILREASTCEGLAGLDTWVDDIGADFEDKRRAKFVFSKAAFADRVSDPWATVVMQQVQEWFTALSRWGQEQVSGGRYRESWSGTGFQACFDDFLFLACFNGGMSEAFSVGALDVSLLQASVQRLAAAIENSSSEFVLVGSPRFGPGPCPNNTCQVLAEVGLFLRSATDGAHRGEEGRPLSPRDALAAGEGFEDLECPLAMIQCGTAADGADVLVTALLVRELDGKLVLAVPSSAWHRKVQKRTLPKGFMSWVGGAEVAACASLARRDCIEGATIRVWIGLVDPQAEGSISIPDELPEDCIGFGSAASGEDLLPFVPAILADIMDERIRRLEEAVMSLTRGPPAKAAAVVPKARAKKAAAKGPAAPTAEPGLDPSVAAAARTAGVSDAALAEMEGLLRRGRGSRLRAEPQAATLGTALGLDESEGEEELGDEEPGLGDQPGETARMSLPASGSGQAEAFAVAMFRMLEGYHKNSAKGSSTLDRALDGAGGGSGEGSGLPSARRNSAARKALRDALAANPAELSNVIETLMAEDLASASPGVAVPGQTSARAWTEHRSRISSHATVAWASWIIAGALDCLRTDRPQQARARLNIGLLMLDQMSIDHGNWVLSSELALEVPPPFHAYRQHEHQQSGQVYSRLLDPRWAEVAIAHLKDQADFVEKRARLNKGRSGQPHKDNAVDEQEEDPPPKGGGRRPRKTEKAA</sequence>
<accession>A0A1Q9C6Z2</accession>
<dbReference type="AlphaFoldDB" id="A0A1Q9C6Z2"/>
<organism evidence="2 3">
    <name type="scientific">Symbiodinium microadriaticum</name>
    <name type="common">Dinoflagellate</name>
    <name type="synonym">Zooxanthella microadriatica</name>
    <dbReference type="NCBI Taxonomy" id="2951"/>
    <lineage>
        <taxon>Eukaryota</taxon>
        <taxon>Sar</taxon>
        <taxon>Alveolata</taxon>
        <taxon>Dinophyceae</taxon>
        <taxon>Suessiales</taxon>
        <taxon>Symbiodiniaceae</taxon>
        <taxon>Symbiodinium</taxon>
    </lineage>
</organism>
<evidence type="ECO:0000313" key="2">
    <source>
        <dbReference type="EMBL" id="OLP78655.1"/>
    </source>
</evidence>
<proteinExistence type="predicted"/>
<dbReference type="EMBL" id="LSRX01001582">
    <property type="protein sequence ID" value="OLP78655.1"/>
    <property type="molecule type" value="Genomic_DNA"/>
</dbReference>
<evidence type="ECO:0000256" key="1">
    <source>
        <dbReference type="SAM" id="MobiDB-lite"/>
    </source>
</evidence>
<keyword evidence="3" id="KW-1185">Reference proteome</keyword>
<feature type="region of interest" description="Disordered" evidence="1">
    <location>
        <begin position="773"/>
        <end position="821"/>
    </location>
</feature>
<evidence type="ECO:0008006" key="4">
    <source>
        <dbReference type="Google" id="ProtNLM"/>
    </source>
</evidence>
<feature type="compositionally biased region" description="Basic residues" evidence="1">
    <location>
        <begin position="1064"/>
        <end position="1075"/>
    </location>
</feature>
<gene>
    <name evidence="2" type="ORF">AK812_SmicGene41141</name>
</gene>
<feature type="region of interest" description="Disordered" evidence="1">
    <location>
        <begin position="1036"/>
        <end position="1075"/>
    </location>
</feature>
<dbReference type="OrthoDB" id="430518at2759"/>
<feature type="compositionally biased region" description="Gly residues" evidence="1">
    <location>
        <begin position="859"/>
        <end position="868"/>
    </location>
</feature>
<dbReference type="Proteomes" id="UP000186817">
    <property type="component" value="Unassembled WGS sequence"/>
</dbReference>
<name>A0A1Q9C6Z2_SYMMI</name>